<dbReference type="PANTHER" id="PTHR14938:SF2">
    <property type="entry name" value="HCLS1-ASSOCIATED PROTEIN X-1"/>
    <property type="match status" value="1"/>
</dbReference>
<feature type="compositionally biased region" description="Basic and acidic residues" evidence="5">
    <location>
        <begin position="1"/>
        <end position="12"/>
    </location>
</feature>
<dbReference type="InterPro" id="IPR019376">
    <property type="entry name" value="Myeloid_leukemia_factor"/>
</dbReference>
<dbReference type="PANTHER" id="PTHR14938">
    <property type="entry name" value="HCLS1-ASSOCIATED PROTEIN X-1"/>
    <property type="match status" value="1"/>
</dbReference>
<evidence type="ECO:0000256" key="1">
    <source>
        <dbReference type="ARBA" id="ARBA00004496"/>
    </source>
</evidence>
<name>Q0ZC15_GRYPE</name>
<dbReference type="EMBL" id="DQ630855">
    <property type="protein sequence ID" value="ABG01813.1"/>
    <property type="molecule type" value="mRNA"/>
</dbReference>
<dbReference type="GO" id="GO:0016529">
    <property type="term" value="C:sarcoplasmic reticulum"/>
    <property type="evidence" value="ECO:0007669"/>
    <property type="project" value="TreeGrafter"/>
</dbReference>
<feature type="non-terminal residue" evidence="6">
    <location>
        <position position="131"/>
    </location>
</feature>
<accession>Q0ZC15</accession>
<comment type="similarity">
    <text evidence="2">Belongs to the MLF family.</text>
</comment>
<dbReference type="GO" id="GO:0015629">
    <property type="term" value="C:actin cytoskeleton"/>
    <property type="evidence" value="ECO:0007669"/>
    <property type="project" value="TreeGrafter"/>
</dbReference>
<evidence type="ECO:0000313" key="6">
    <source>
        <dbReference type="EMBL" id="ABG01813.1"/>
    </source>
</evidence>
<organism evidence="6">
    <name type="scientific">Gryllus pennsylvanicus</name>
    <name type="common">Fall field cricket</name>
    <dbReference type="NCBI Taxonomy" id="51074"/>
    <lineage>
        <taxon>Eukaryota</taxon>
        <taxon>Metazoa</taxon>
        <taxon>Ecdysozoa</taxon>
        <taxon>Arthropoda</taxon>
        <taxon>Hexapoda</taxon>
        <taxon>Insecta</taxon>
        <taxon>Pterygota</taxon>
        <taxon>Neoptera</taxon>
        <taxon>Polyneoptera</taxon>
        <taxon>Orthoptera</taxon>
        <taxon>Ensifera</taxon>
        <taxon>Gryllidea</taxon>
        <taxon>Grylloidea</taxon>
        <taxon>Gryllidae</taxon>
        <taxon>Gryllinae</taxon>
        <taxon>Gryllus</taxon>
    </lineage>
</organism>
<dbReference type="GO" id="GO:0016324">
    <property type="term" value="C:apical plasma membrane"/>
    <property type="evidence" value="ECO:0007669"/>
    <property type="project" value="TreeGrafter"/>
</dbReference>
<dbReference type="GO" id="GO:0030136">
    <property type="term" value="C:clathrin-coated vesicle"/>
    <property type="evidence" value="ECO:0007669"/>
    <property type="project" value="TreeGrafter"/>
</dbReference>
<dbReference type="InterPro" id="IPR017248">
    <property type="entry name" value="HAX-1"/>
</dbReference>
<dbReference type="AlphaFoldDB" id="Q0ZC15"/>
<reference evidence="6" key="1">
    <citation type="journal article" date="2006" name="Mol. Biol. Evol.">
        <title>Molecular evolution of seminal proteins in field crickets.</title>
        <authorList>
            <person name="Andres J.A."/>
            <person name="Maroja L.S."/>
            <person name="Bogdanowicz S.M."/>
            <person name="Swanson W.J."/>
            <person name="Harrison R.G."/>
        </authorList>
    </citation>
    <scope>NUCLEOTIDE SEQUENCE</scope>
</reference>
<protein>
    <submittedName>
        <fullName evidence="6">Putative accessory gland protein</fullName>
    </submittedName>
</protein>
<evidence type="ECO:0000256" key="3">
    <source>
        <dbReference type="ARBA" id="ARBA00022490"/>
    </source>
</evidence>
<dbReference type="Pfam" id="PF10248">
    <property type="entry name" value="Mlf1IP"/>
    <property type="match status" value="1"/>
</dbReference>
<feature type="region of interest" description="Disordered" evidence="5">
    <location>
        <begin position="1"/>
        <end position="31"/>
    </location>
</feature>
<feature type="non-terminal residue" evidence="6">
    <location>
        <position position="1"/>
    </location>
</feature>
<proteinExistence type="evidence at transcript level"/>
<evidence type="ECO:0000256" key="2">
    <source>
        <dbReference type="ARBA" id="ARBA00008332"/>
    </source>
</evidence>
<feature type="compositionally biased region" description="Polar residues" evidence="5">
    <location>
        <begin position="54"/>
        <end position="63"/>
    </location>
</feature>
<dbReference type="GO" id="GO:0005739">
    <property type="term" value="C:mitochondrion"/>
    <property type="evidence" value="ECO:0007669"/>
    <property type="project" value="TreeGrafter"/>
</dbReference>
<feature type="region of interest" description="Disordered" evidence="5">
    <location>
        <begin position="54"/>
        <end position="82"/>
    </location>
</feature>
<gene>
    <name evidence="6" type="ORF">AG-0248P-Gp</name>
</gene>
<sequence length="131" mass="14693">QQSRRNERKMDSDLDDQVPAGEVSKILRQGPRLDVIEPERAQPFGSIVARSFGRSMTSKTVSRPNGGIEHHKSVRDSSGNEEVTVTRSIGGQSYTITTKTDAQGKQERIENFVNMDEGDLKEFEKKWGSKL</sequence>
<dbReference type="GO" id="GO:0030833">
    <property type="term" value="P:regulation of actin filament polymerization"/>
    <property type="evidence" value="ECO:0007669"/>
    <property type="project" value="TreeGrafter"/>
</dbReference>
<evidence type="ECO:0000256" key="5">
    <source>
        <dbReference type="SAM" id="MobiDB-lite"/>
    </source>
</evidence>
<evidence type="ECO:0000256" key="4">
    <source>
        <dbReference type="ARBA" id="ARBA00022553"/>
    </source>
</evidence>
<keyword evidence="3" id="KW-0963">Cytoplasm</keyword>
<dbReference type="GO" id="GO:0043066">
    <property type="term" value="P:negative regulation of apoptotic process"/>
    <property type="evidence" value="ECO:0007669"/>
    <property type="project" value="InterPro"/>
</dbReference>
<comment type="subcellular location">
    <subcellularLocation>
        <location evidence="1">Cytoplasm</location>
    </subcellularLocation>
</comment>
<keyword evidence="4" id="KW-0597">Phosphoprotein</keyword>